<dbReference type="InterPro" id="IPR042840">
    <property type="entry name" value="LMNTD1"/>
</dbReference>
<reference evidence="2 3" key="1">
    <citation type="submission" date="2019-03" db="EMBL/GenBank/DDBJ databases">
        <title>An improved genome assembly of the fluke Schistosoma japonicum.</title>
        <authorList>
            <person name="Hu W."/>
            <person name="Luo F."/>
            <person name="Yin M."/>
            <person name="Mo X."/>
            <person name="Sun C."/>
            <person name="Wu Q."/>
            <person name="Zhu B."/>
            <person name="Xiang M."/>
            <person name="Wang J."/>
            <person name="Wang Y."/>
            <person name="Zhang T."/>
            <person name="Xu B."/>
            <person name="Zheng H."/>
            <person name="Feng Z."/>
        </authorList>
    </citation>
    <scope>NUCLEOTIDE SEQUENCE [LARGE SCALE GENOMIC DNA]</scope>
    <source>
        <strain evidence="2">HuSjv2</strain>
        <tissue evidence="2">Worms</tissue>
    </source>
</reference>
<dbReference type="OrthoDB" id="102442at2759"/>
<keyword evidence="1" id="KW-0175">Coiled coil</keyword>
<evidence type="ECO:0000256" key="1">
    <source>
        <dbReference type="SAM" id="Coils"/>
    </source>
</evidence>
<dbReference type="GO" id="GO:0005635">
    <property type="term" value="C:nuclear envelope"/>
    <property type="evidence" value="ECO:0007669"/>
    <property type="project" value="TreeGrafter"/>
</dbReference>
<dbReference type="Gene3D" id="2.60.40.1260">
    <property type="entry name" value="Lamin Tail domain"/>
    <property type="match status" value="1"/>
</dbReference>
<sequence>MDEKRDLEDELLARKENDTHFLDRISIESSKNAKLLLEISFLKTDISEKSSQITALKLHIQQLQADGGEKDSIKTKLTEEINLLKQKLSVSEDLHAETAKQLQSALLKLSAQKKFTNERLSRSQNRVQWYISQFAAKDMQVEECRQKEASISTVISQLRAKTQEELVQYRQKVAEIYKKSLSSFQSQLVSEREENQLLKSKCLENDHKLLNLQRQIAELNSKVHSAEHHAELLQNSLESLSREHIHLRKKYEKKIQELEASISSNVSDVELVHSKEQDILKELEKFKGILEIAEERLDSNVSYKEVCSDDVMKDKQEDSKHLASNRKNEINGTCNENIASRLGFRTSSEDIQSSVTTPIDETHNVFQTNSTELRHIGQINLGIENCNQNSPENTLMDKNTNGTICDSSRTSLCLSGSNAIGSLQICEIDPNGQYLLLWNSNTTKEIDIGLHKVWQKYGCEKVNEYTFSADIRMSPRTIFTLWSNSAILPSNFHNGGNEFRCPNVSKWFNSPNYITVVSNAYDEILAWLAPSVRCFTSRGERENTLQYCNSPGIQLTSIPNRNGLMIASLIIFKKSLPTNSV</sequence>
<accession>A0A4Z2D195</accession>
<dbReference type="AlphaFoldDB" id="A0A4Z2D195"/>
<evidence type="ECO:0000313" key="2">
    <source>
        <dbReference type="EMBL" id="TNN10244.1"/>
    </source>
</evidence>
<comment type="caution">
    <text evidence="2">The sequence shown here is derived from an EMBL/GenBank/DDBJ whole genome shotgun (WGS) entry which is preliminary data.</text>
</comment>
<organism evidence="2 3">
    <name type="scientific">Schistosoma japonicum</name>
    <name type="common">Blood fluke</name>
    <dbReference type="NCBI Taxonomy" id="6182"/>
    <lineage>
        <taxon>Eukaryota</taxon>
        <taxon>Metazoa</taxon>
        <taxon>Spiralia</taxon>
        <taxon>Lophotrochozoa</taxon>
        <taxon>Platyhelminthes</taxon>
        <taxon>Trematoda</taxon>
        <taxon>Digenea</taxon>
        <taxon>Strigeidida</taxon>
        <taxon>Schistosomatoidea</taxon>
        <taxon>Schistosomatidae</taxon>
        <taxon>Schistosoma</taxon>
    </lineage>
</organism>
<dbReference type="PANTHER" id="PTHR47012:SF3">
    <property type="entry name" value="LAMIN TAIL DOMAIN CONTAINING 1"/>
    <property type="match status" value="1"/>
</dbReference>
<gene>
    <name evidence="2" type="ORF">EWB00_005571</name>
</gene>
<keyword evidence="3" id="KW-1185">Reference proteome</keyword>
<feature type="coiled-coil region" evidence="1">
    <location>
        <begin position="74"/>
        <end position="119"/>
    </location>
</feature>
<proteinExistence type="predicted"/>
<dbReference type="EMBL" id="SKCS01000365">
    <property type="protein sequence ID" value="TNN10244.1"/>
    <property type="molecule type" value="Genomic_DNA"/>
</dbReference>
<protein>
    <submittedName>
        <fullName evidence="2">Abnormal long morphology 1 (Sp8)</fullName>
    </submittedName>
</protein>
<dbReference type="PANTHER" id="PTHR47012">
    <property type="entry name" value="LAMIN TAIL DOMAIN-CONTAINING PROTEIN 1"/>
    <property type="match status" value="1"/>
</dbReference>
<dbReference type="SUPFAM" id="SSF74853">
    <property type="entry name" value="Lamin A/C globular tail domain"/>
    <property type="match status" value="1"/>
</dbReference>
<name>A0A4Z2D195_SCHJA</name>
<evidence type="ECO:0000313" key="3">
    <source>
        <dbReference type="Proteomes" id="UP000311919"/>
    </source>
</evidence>
<dbReference type="Proteomes" id="UP000311919">
    <property type="component" value="Unassembled WGS sequence"/>
</dbReference>
<feature type="coiled-coil region" evidence="1">
    <location>
        <begin position="209"/>
        <end position="261"/>
    </location>
</feature>
<dbReference type="InterPro" id="IPR036415">
    <property type="entry name" value="Lamin_tail_dom_sf"/>
</dbReference>
<dbReference type="STRING" id="6182.A0A4Z2D195"/>
<dbReference type="GO" id="GO:0005737">
    <property type="term" value="C:cytoplasm"/>
    <property type="evidence" value="ECO:0007669"/>
    <property type="project" value="TreeGrafter"/>
</dbReference>